<accession>A0A6M4IUE2</accession>
<reference evidence="1 2" key="1">
    <citation type="submission" date="2020-05" db="EMBL/GenBank/DDBJ databases">
        <title>Complete genome sequence of Gemmatimonas greenlandica TET16.</title>
        <authorList>
            <person name="Zeng Y."/>
        </authorList>
    </citation>
    <scope>NUCLEOTIDE SEQUENCE [LARGE SCALE GENOMIC DNA]</scope>
    <source>
        <strain evidence="1 2">TET16</strain>
    </source>
</reference>
<evidence type="ECO:0008006" key="3">
    <source>
        <dbReference type="Google" id="ProtNLM"/>
    </source>
</evidence>
<name>A0A6M4IUE2_9BACT</name>
<protein>
    <recommendedName>
        <fullName evidence="3">Polyketide cyclase</fullName>
    </recommendedName>
</protein>
<dbReference type="RefSeq" id="WP_171226539.1">
    <property type="nucleotide sequence ID" value="NZ_CP053085.1"/>
</dbReference>
<dbReference type="AlphaFoldDB" id="A0A6M4IUE2"/>
<organism evidence="1 2">
    <name type="scientific">Gemmatimonas groenlandica</name>
    <dbReference type="NCBI Taxonomy" id="2732249"/>
    <lineage>
        <taxon>Bacteria</taxon>
        <taxon>Pseudomonadati</taxon>
        <taxon>Gemmatimonadota</taxon>
        <taxon>Gemmatimonadia</taxon>
        <taxon>Gemmatimonadales</taxon>
        <taxon>Gemmatimonadaceae</taxon>
        <taxon>Gemmatimonas</taxon>
    </lineage>
</organism>
<dbReference type="EMBL" id="CP053085">
    <property type="protein sequence ID" value="QJR37106.1"/>
    <property type="molecule type" value="Genomic_DNA"/>
</dbReference>
<proteinExistence type="predicted"/>
<evidence type="ECO:0000313" key="2">
    <source>
        <dbReference type="Proteomes" id="UP000500938"/>
    </source>
</evidence>
<dbReference type="KEGG" id="ggr:HKW67_17070"/>
<gene>
    <name evidence="1" type="ORF">HKW67_17070</name>
</gene>
<evidence type="ECO:0000313" key="1">
    <source>
        <dbReference type="EMBL" id="QJR37106.1"/>
    </source>
</evidence>
<keyword evidence="2" id="KW-1185">Reference proteome</keyword>
<dbReference type="Proteomes" id="UP000500938">
    <property type="component" value="Chromosome"/>
</dbReference>
<dbReference type="SUPFAM" id="SSF55961">
    <property type="entry name" value="Bet v1-like"/>
    <property type="match status" value="1"/>
</dbReference>
<sequence>MYWILVIMAAIAASLIALVVGGLVTPAEYRVVRRMHLQRRADDVRALLTDLAAYEQWAPSPTTIERQESRDAQTIALHVTDDDTESQLRWEWRVEGDDAHSVVTLTESGRVGNPVIRFFAALRGHGGNAERTLRALAEHYNEFGVSVERL</sequence>